<dbReference type="GeneTree" id="ENSGT00910000146937"/>
<protein>
    <submittedName>
        <fullName evidence="2">Uncharacterized protein</fullName>
    </submittedName>
</protein>
<feature type="compositionally biased region" description="Polar residues" evidence="1">
    <location>
        <begin position="33"/>
        <end position="45"/>
    </location>
</feature>
<evidence type="ECO:0000313" key="3">
    <source>
        <dbReference type="Proteomes" id="UP000001595"/>
    </source>
</evidence>
<evidence type="ECO:0000256" key="1">
    <source>
        <dbReference type="SAM" id="MobiDB-lite"/>
    </source>
</evidence>
<feature type="compositionally biased region" description="Basic residues" evidence="1">
    <location>
        <begin position="21"/>
        <end position="30"/>
    </location>
</feature>
<evidence type="ECO:0000313" key="2">
    <source>
        <dbReference type="Ensembl" id="ENSPPYP00000042485.1"/>
    </source>
</evidence>
<dbReference type="AlphaFoldDB" id="A0A8I5TVW6"/>
<organism evidence="2 3">
    <name type="scientific">Pongo abelii</name>
    <name type="common">Sumatran orangutan</name>
    <name type="synonym">Pongo pygmaeus abelii</name>
    <dbReference type="NCBI Taxonomy" id="9601"/>
    <lineage>
        <taxon>Eukaryota</taxon>
        <taxon>Metazoa</taxon>
        <taxon>Chordata</taxon>
        <taxon>Craniata</taxon>
        <taxon>Vertebrata</taxon>
        <taxon>Euteleostomi</taxon>
        <taxon>Mammalia</taxon>
        <taxon>Eutheria</taxon>
        <taxon>Euarchontoglires</taxon>
        <taxon>Primates</taxon>
        <taxon>Haplorrhini</taxon>
        <taxon>Catarrhini</taxon>
        <taxon>Hominidae</taxon>
        <taxon>Pongo</taxon>
    </lineage>
</organism>
<reference evidence="2 3" key="1">
    <citation type="submission" date="2008-02" db="EMBL/GenBank/DDBJ databases">
        <title>A 6x draft sequence assembly of the Pongo pygmaeus abelii genome.</title>
        <authorList>
            <person name="Wilson R.K."/>
            <person name="Mardis E."/>
        </authorList>
    </citation>
    <scope>NUCLEOTIDE SEQUENCE [LARGE SCALE GENOMIC DNA]</scope>
</reference>
<reference evidence="2" key="2">
    <citation type="submission" date="2025-08" db="UniProtKB">
        <authorList>
            <consortium name="Ensembl"/>
        </authorList>
    </citation>
    <scope>IDENTIFICATION</scope>
</reference>
<feature type="region of interest" description="Disordered" evidence="1">
    <location>
        <begin position="92"/>
        <end position="119"/>
    </location>
</feature>
<name>A0A8I5TVW6_PONAB</name>
<dbReference type="Proteomes" id="UP000001595">
    <property type="component" value="Chromosome 13"/>
</dbReference>
<accession>A0A8I5TVW6</accession>
<dbReference type="Ensembl" id="ENSPPYT00000046974.1">
    <property type="protein sequence ID" value="ENSPPYP00000042485.1"/>
    <property type="gene ID" value="ENSPPYG00000034417.1"/>
</dbReference>
<proteinExistence type="predicted"/>
<reference evidence="2" key="3">
    <citation type="submission" date="2025-09" db="UniProtKB">
        <authorList>
            <consortium name="Ensembl"/>
        </authorList>
    </citation>
    <scope>IDENTIFICATION</scope>
</reference>
<sequence length="119" mass="13349">MPHLFGPTAQRSNAEGTAHGKASHTHHKKRTEVSTQLESRTTGLSSRMAGVTLGTCCKKQEDWAKVKRPFVKQHKTCNRICKLPWLSLQTGRELPSRSGKRHSAGRSCRNKEKKVMDLT</sequence>
<feature type="region of interest" description="Disordered" evidence="1">
    <location>
        <begin position="1"/>
        <end position="45"/>
    </location>
</feature>
<keyword evidence="3" id="KW-1185">Reference proteome</keyword>
<feature type="compositionally biased region" description="Basic and acidic residues" evidence="1">
    <location>
        <begin position="109"/>
        <end position="119"/>
    </location>
</feature>